<dbReference type="EMBL" id="CALNXJ010000019">
    <property type="protein sequence ID" value="CAH3122438.1"/>
    <property type="molecule type" value="Genomic_DNA"/>
</dbReference>
<feature type="domain" description="Glycoside hydrolase family 29 N-terminal" evidence="1">
    <location>
        <begin position="34"/>
        <end position="76"/>
    </location>
</feature>
<dbReference type="Pfam" id="PF01120">
    <property type="entry name" value="Alpha_L_fucos"/>
    <property type="match status" value="1"/>
</dbReference>
<name>A0AAU9WQP4_9CNID</name>
<evidence type="ECO:0000313" key="2">
    <source>
        <dbReference type="EMBL" id="CAH3122438.1"/>
    </source>
</evidence>
<dbReference type="AlphaFoldDB" id="A0AAU9WQP4"/>
<dbReference type="Proteomes" id="UP001159428">
    <property type="component" value="Unassembled WGS sequence"/>
</dbReference>
<sequence length="80" mass="9430">MLTSHQCLKLNFFTQPSEQSYCSGLGQGMRLHNLFNVAIRKSTNFTLGLYHSLYEWFHPLYMKDVANNFTTQNYVKVKYN</sequence>
<keyword evidence="3" id="KW-1185">Reference proteome</keyword>
<gene>
    <name evidence="2" type="ORF">PMEA_00009627</name>
</gene>
<reference evidence="2 3" key="1">
    <citation type="submission" date="2022-05" db="EMBL/GenBank/DDBJ databases">
        <authorList>
            <consortium name="Genoscope - CEA"/>
            <person name="William W."/>
        </authorList>
    </citation>
    <scope>NUCLEOTIDE SEQUENCE [LARGE SCALE GENOMIC DNA]</scope>
</reference>
<accession>A0AAU9WQP4</accession>
<protein>
    <recommendedName>
        <fullName evidence="1">Glycoside hydrolase family 29 N-terminal domain-containing protein</fullName>
    </recommendedName>
</protein>
<proteinExistence type="predicted"/>
<evidence type="ECO:0000259" key="1">
    <source>
        <dbReference type="Pfam" id="PF01120"/>
    </source>
</evidence>
<organism evidence="2 3">
    <name type="scientific">Pocillopora meandrina</name>
    <dbReference type="NCBI Taxonomy" id="46732"/>
    <lineage>
        <taxon>Eukaryota</taxon>
        <taxon>Metazoa</taxon>
        <taxon>Cnidaria</taxon>
        <taxon>Anthozoa</taxon>
        <taxon>Hexacorallia</taxon>
        <taxon>Scleractinia</taxon>
        <taxon>Astrocoeniina</taxon>
        <taxon>Pocilloporidae</taxon>
        <taxon>Pocillopora</taxon>
    </lineage>
</organism>
<evidence type="ECO:0000313" key="3">
    <source>
        <dbReference type="Proteomes" id="UP001159428"/>
    </source>
</evidence>
<dbReference type="InterPro" id="IPR057739">
    <property type="entry name" value="Glyco_hydro_29_N"/>
</dbReference>
<comment type="caution">
    <text evidence="2">The sequence shown here is derived from an EMBL/GenBank/DDBJ whole genome shotgun (WGS) entry which is preliminary data.</text>
</comment>